<evidence type="ECO:0000256" key="8">
    <source>
        <dbReference type="SAM" id="Phobius"/>
    </source>
</evidence>
<dbReference type="SMART" id="SM01320">
    <property type="entry name" value="TRP_N"/>
    <property type="match status" value="1"/>
</dbReference>
<keyword evidence="5 8" id="KW-1133">Transmembrane helix</keyword>
<dbReference type="PANTHER" id="PTHR31145">
    <property type="entry name" value="INTEGRAL MEMBRANE PROTEIN (AFU_ORTHOLOGUE AFUA_7G01610)"/>
    <property type="match status" value="1"/>
</dbReference>
<evidence type="ECO:0000256" key="6">
    <source>
        <dbReference type="ARBA" id="ARBA00023136"/>
    </source>
</evidence>
<feature type="region of interest" description="Disordered" evidence="7">
    <location>
        <begin position="648"/>
        <end position="667"/>
    </location>
</feature>
<dbReference type="Pfam" id="PF06011">
    <property type="entry name" value="TRP"/>
    <property type="match status" value="1"/>
</dbReference>
<comment type="subcellular location">
    <subcellularLocation>
        <location evidence="1">Membrane</location>
        <topology evidence="1">Multi-pass membrane protein</topology>
    </subcellularLocation>
</comment>
<keyword evidence="6 8" id="KW-0472">Membrane</keyword>
<feature type="transmembrane region" description="Helical" evidence="8">
    <location>
        <begin position="519"/>
        <end position="539"/>
    </location>
</feature>
<dbReference type="GO" id="GO:0009272">
    <property type="term" value="P:fungal-type cell wall biogenesis"/>
    <property type="evidence" value="ECO:0007669"/>
    <property type="project" value="TreeGrafter"/>
</dbReference>
<dbReference type="GO" id="GO:0016020">
    <property type="term" value="C:membrane"/>
    <property type="evidence" value="ECO:0007669"/>
    <property type="project" value="UniProtKB-SubCell"/>
</dbReference>
<feature type="domain" description="ML-like" evidence="10">
    <location>
        <begin position="28"/>
        <end position="168"/>
    </location>
</feature>
<feature type="transmembrane region" description="Helical" evidence="8">
    <location>
        <begin position="406"/>
        <end position="430"/>
    </location>
</feature>
<name>A0A8H5GTD1_9AGAR</name>
<evidence type="ECO:0000256" key="4">
    <source>
        <dbReference type="ARBA" id="ARBA00022729"/>
    </source>
</evidence>
<feature type="transmembrane region" description="Helical" evidence="8">
    <location>
        <begin position="581"/>
        <end position="603"/>
    </location>
</feature>
<evidence type="ECO:0000256" key="7">
    <source>
        <dbReference type="SAM" id="MobiDB-lite"/>
    </source>
</evidence>
<comment type="similarity">
    <text evidence="2">Belongs to the transient receptor potential (TRP) ion channel family.</text>
</comment>
<dbReference type="GO" id="GO:0055085">
    <property type="term" value="P:transmembrane transport"/>
    <property type="evidence" value="ECO:0007669"/>
    <property type="project" value="TreeGrafter"/>
</dbReference>
<evidence type="ECO:0000256" key="5">
    <source>
        <dbReference type="ARBA" id="ARBA00022989"/>
    </source>
</evidence>
<sequence>MIFSALARLRAVALTTFLLLSFSHARDESLFTSSVTYCEPPETLLVQQFDVAYIAKNQSVSFNIIAASVEADVNVTANLLLNFYGMKPVNLTVDLCSILGGALCPLPMYNFNGSDSLSLPESFSSQVPGIAFKIPDLEAFAQLTLTEVGTGDIKACVQATLSNGWSTHQRAVEWSVGVVALVALLLALWQSRSPNALGPYRLLDLMSLYQIIAASALWNLNYPSVYRSFALNFAWALTLFSSPTSEVQQAINNMRALTGGNLPNSTSSSAVGFVNRKLSPFNSDAAVSLNGQSLSSDIFLSGVNNLMTARTQPLQGVRQLSAAAGEVQTVTEASANVLQAGLPIYVNSINIAAANAFMTVFICTLILLAIVGFLVAFGYSCLWIINRRQMLREDLRPWLTYSFSPYVKAWSLRLAMIMLSPILIFSMYQWTLKDSWLSTLFSVVAFIGVIVCVCYPALSIFRLVRRSGPPALYTNAEVTGPTVPLYWQYRSQRYYFSAVLLAGTFLRALFITAARSSGIAQVILTLLVELAILAGLLILKPHKTRGADVFSTYLAIVRLVCTGLMFAFVENFGVQAIPRVAIGIIAAVIFSIAVLVVTFNLVLHSGIEQFWKKEQCSSRPSSRQESADTMLEKGSPVHTQFDAASVYGRATNPTPDRNIPLDPSIIKPYSPNTPTSIDYASTRDRDSASTNLGTVLPRRWSFTPLHTPTDSSALDHISYSHSSTILSTTPEENTIVPGHK</sequence>
<protein>
    <recommendedName>
        <fullName evidence="10">ML-like domain-containing protein</fullName>
    </recommendedName>
</protein>
<evidence type="ECO:0000256" key="3">
    <source>
        <dbReference type="ARBA" id="ARBA00022692"/>
    </source>
</evidence>
<dbReference type="AlphaFoldDB" id="A0A8H5GTD1"/>
<feature type="chain" id="PRO_5034263420" description="ML-like domain-containing protein" evidence="9">
    <location>
        <begin position="26"/>
        <end position="740"/>
    </location>
</feature>
<reference evidence="11 12" key="1">
    <citation type="journal article" date="2020" name="ISME J.">
        <title>Uncovering the hidden diversity of litter-decomposition mechanisms in mushroom-forming fungi.</title>
        <authorList>
            <person name="Floudas D."/>
            <person name="Bentzer J."/>
            <person name="Ahren D."/>
            <person name="Johansson T."/>
            <person name="Persson P."/>
            <person name="Tunlid A."/>
        </authorList>
    </citation>
    <scope>NUCLEOTIDE SEQUENCE [LARGE SCALE GENOMIC DNA]</scope>
    <source>
        <strain evidence="11 12">CBS 291.85</strain>
    </source>
</reference>
<keyword evidence="3 8" id="KW-0812">Transmembrane</keyword>
<evidence type="ECO:0000313" key="12">
    <source>
        <dbReference type="Proteomes" id="UP000559256"/>
    </source>
</evidence>
<dbReference type="EMBL" id="JAACJM010000010">
    <property type="protein sequence ID" value="KAF5370607.1"/>
    <property type="molecule type" value="Genomic_DNA"/>
</dbReference>
<dbReference type="InterPro" id="IPR040241">
    <property type="entry name" value="TRP_Flc/Pkd2-like"/>
</dbReference>
<gene>
    <name evidence="11" type="ORF">D9758_002062</name>
</gene>
<evidence type="ECO:0000313" key="11">
    <source>
        <dbReference type="EMBL" id="KAF5370607.1"/>
    </source>
</evidence>
<organism evidence="11 12">
    <name type="scientific">Tetrapyrgos nigripes</name>
    <dbReference type="NCBI Taxonomy" id="182062"/>
    <lineage>
        <taxon>Eukaryota</taxon>
        <taxon>Fungi</taxon>
        <taxon>Dikarya</taxon>
        <taxon>Basidiomycota</taxon>
        <taxon>Agaricomycotina</taxon>
        <taxon>Agaricomycetes</taxon>
        <taxon>Agaricomycetidae</taxon>
        <taxon>Agaricales</taxon>
        <taxon>Marasmiineae</taxon>
        <taxon>Marasmiaceae</taxon>
        <taxon>Tetrapyrgos</taxon>
    </lineage>
</organism>
<keyword evidence="12" id="KW-1185">Reference proteome</keyword>
<evidence type="ECO:0000256" key="1">
    <source>
        <dbReference type="ARBA" id="ARBA00004141"/>
    </source>
</evidence>
<dbReference type="Proteomes" id="UP000559256">
    <property type="component" value="Unassembled WGS sequence"/>
</dbReference>
<dbReference type="InterPro" id="IPR032800">
    <property type="entry name" value="TRP_N"/>
</dbReference>
<feature type="transmembrane region" description="Helical" evidence="8">
    <location>
        <begin position="356"/>
        <end position="385"/>
    </location>
</feature>
<evidence type="ECO:0000256" key="2">
    <source>
        <dbReference type="ARBA" id="ARBA00010642"/>
    </source>
</evidence>
<dbReference type="PANTHER" id="PTHR31145:SF2">
    <property type="entry name" value="FLAVIN CARRIER PROTEIN 2"/>
    <property type="match status" value="1"/>
</dbReference>
<feature type="transmembrane region" description="Helical" evidence="8">
    <location>
        <begin position="436"/>
        <end position="458"/>
    </location>
</feature>
<dbReference type="OrthoDB" id="2115177at2759"/>
<proteinExistence type="inferred from homology"/>
<keyword evidence="4 9" id="KW-0732">Signal</keyword>
<feature type="region of interest" description="Disordered" evidence="7">
    <location>
        <begin position="672"/>
        <end position="691"/>
    </location>
</feature>
<feature type="signal peptide" evidence="9">
    <location>
        <begin position="1"/>
        <end position="25"/>
    </location>
</feature>
<accession>A0A8H5GTD1</accession>
<comment type="caution">
    <text evidence="11">The sequence shown here is derived from an EMBL/GenBank/DDBJ whole genome shotgun (WGS) entry which is preliminary data.</text>
</comment>
<dbReference type="InterPro" id="IPR010308">
    <property type="entry name" value="TRP_C"/>
</dbReference>
<evidence type="ECO:0000259" key="10">
    <source>
        <dbReference type="SMART" id="SM01320"/>
    </source>
</evidence>
<feature type="transmembrane region" description="Helical" evidence="8">
    <location>
        <begin position="494"/>
        <end position="513"/>
    </location>
</feature>
<dbReference type="Pfam" id="PF14558">
    <property type="entry name" value="TRP_N"/>
    <property type="match status" value="1"/>
</dbReference>
<feature type="transmembrane region" description="Helical" evidence="8">
    <location>
        <begin position="551"/>
        <end position="569"/>
    </location>
</feature>
<evidence type="ECO:0000256" key="9">
    <source>
        <dbReference type="SAM" id="SignalP"/>
    </source>
</evidence>